<sequence>MKTKKSDKPFFLEVAFHEPHEPIASPEDLVQKYLPLADNLQQAEYFANVENVDIAVGGVW</sequence>
<reference evidence="1 2" key="1">
    <citation type="journal article" date="2014" name="Genome Announc.">
        <title>Draft Genome Sequences of Marine Flavobacterium Algibacter lectus Strains SS8 and NR4.</title>
        <authorList>
            <person name="Takatani N."/>
            <person name="Nakanishi M."/>
            <person name="Meirelles P."/>
            <person name="Mino S."/>
            <person name="Suda W."/>
            <person name="Oshima K."/>
            <person name="Hattori M."/>
            <person name="Ohkuma M."/>
            <person name="Hosokawa M."/>
            <person name="Miyashita K."/>
            <person name="Thompson F.L."/>
            <person name="Niwa A."/>
            <person name="Sawabe T."/>
            <person name="Sawabe T."/>
        </authorList>
    </citation>
    <scope>NUCLEOTIDE SEQUENCE [LARGE SCALE GENOMIC DNA]</scope>
    <source>
        <strain evidence="2">JCM19274</strain>
    </source>
</reference>
<protein>
    <submittedName>
        <fullName evidence="1">Sulfatase</fullName>
    </submittedName>
</protein>
<evidence type="ECO:0000313" key="1">
    <source>
        <dbReference type="EMBL" id="GAL78104.1"/>
    </source>
</evidence>
<evidence type="ECO:0000313" key="2">
    <source>
        <dbReference type="Proteomes" id="UP000029643"/>
    </source>
</evidence>
<dbReference type="SUPFAM" id="SSF53649">
    <property type="entry name" value="Alkaline phosphatase-like"/>
    <property type="match status" value="1"/>
</dbReference>
<name>A0A090WRV6_9FLAO</name>
<gene>
    <name evidence="1" type="ORF">JCM19274_4603</name>
</gene>
<proteinExistence type="predicted"/>
<organism evidence="1 2">
    <name type="scientific">Algibacter lectus</name>
    <dbReference type="NCBI Taxonomy" id="221126"/>
    <lineage>
        <taxon>Bacteria</taxon>
        <taxon>Pseudomonadati</taxon>
        <taxon>Bacteroidota</taxon>
        <taxon>Flavobacteriia</taxon>
        <taxon>Flavobacteriales</taxon>
        <taxon>Flavobacteriaceae</taxon>
        <taxon>Algibacter</taxon>
    </lineage>
</organism>
<dbReference type="Gene3D" id="3.40.720.10">
    <property type="entry name" value="Alkaline Phosphatase, subunit A"/>
    <property type="match status" value="1"/>
</dbReference>
<accession>A0A090WRV6</accession>
<dbReference type="Proteomes" id="UP000029643">
    <property type="component" value="Unassembled WGS sequence"/>
</dbReference>
<dbReference type="EMBL" id="BBNU01000002">
    <property type="protein sequence ID" value="GAL78104.1"/>
    <property type="molecule type" value="Genomic_DNA"/>
</dbReference>
<dbReference type="AlphaFoldDB" id="A0A090WRV6"/>
<dbReference type="InterPro" id="IPR017850">
    <property type="entry name" value="Alkaline_phosphatase_core_sf"/>
</dbReference>
<dbReference type="RefSeq" id="WP_052415852.1">
    <property type="nucleotide sequence ID" value="NZ_BBNU01000002.1"/>
</dbReference>
<comment type="caution">
    <text evidence="1">The sequence shown here is derived from an EMBL/GenBank/DDBJ whole genome shotgun (WGS) entry which is preliminary data.</text>
</comment>